<feature type="transmembrane region" description="Helical" evidence="5">
    <location>
        <begin position="164"/>
        <end position="181"/>
    </location>
</feature>
<dbReference type="Pfam" id="PF04893">
    <property type="entry name" value="Yip1"/>
    <property type="match status" value="1"/>
</dbReference>
<evidence type="ECO:0000256" key="3">
    <source>
        <dbReference type="ARBA" id="ARBA00022989"/>
    </source>
</evidence>
<organism evidence="8 10">
    <name type="scientific">Phocaeicola vulgatus</name>
    <name type="common">Bacteroides vulgatus</name>
    <dbReference type="NCBI Taxonomy" id="821"/>
    <lineage>
        <taxon>Bacteria</taxon>
        <taxon>Pseudomonadati</taxon>
        <taxon>Bacteroidota</taxon>
        <taxon>Bacteroidia</taxon>
        <taxon>Bacteroidales</taxon>
        <taxon>Bacteroidaceae</taxon>
        <taxon>Phocaeicola</taxon>
    </lineage>
</organism>
<evidence type="ECO:0000259" key="6">
    <source>
        <dbReference type="Pfam" id="PF04893"/>
    </source>
</evidence>
<feature type="transmembrane region" description="Helical" evidence="5">
    <location>
        <begin position="134"/>
        <end position="152"/>
    </location>
</feature>
<dbReference type="EMBL" id="JAKKWZ010000030">
    <property type="protein sequence ID" value="MCG0341203.1"/>
    <property type="molecule type" value="Genomic_DNA"/>
</dbReference>
<dbReference type="Proteomes" id="UP000285469">
    <property type="component" value="Unassembled WGS sequence"/>
</dbReference>
<dbReference type="Proteomes" id="UP001201179">
    <property type="component" value="Unassembled WGS sequence"/>
</dbReference>
<evidence type="ECO:0000313" key="7">
    <source>
        <dbReference type="EMBL" id="MCG0341203.1"/>
    </source>
</evidence>
<feature type="transmembrane region" description="Helical" evidence="5">
    <location>
        <begin position="109"/>
        <end position="128"/>
    </location>
</feature>
<dbReference type="EMBL" id="QRYT01000045">
    <property type="protein sequence ID" value="RGV05669.1"/>
    <property type="molecule type" value="Genomic_DNA"/>
</dbReference>
<keyword evidence="4 5" id="KW-0472">Membrane</keyword>
<keyword evidence="2 5" id="KW-0812">Transmembrane</keyword>
<dbReference type="RefSeq" id="WP_016270162.1">
    <property type="nucleotide sequence ID" value="NZ_DAWDIY010000038.1"/>
</dbReference>
<dbReference type="InterPro" id="IPR006977">
    <property type="entry name" value="Yip1_dom"/>
</dbReference>
<evidence type="ECO:0000256" key="1">
    <source>
        <dbReference type="ARBA" id="ARBA00004141"/>
    </source>
</evidence>
<dbReference type="Proteomes" id="UP000285379">
    <property type="component" value="Unassembled WGS sequence"/>
</dbReference>
<dbReference type="EMBL" id="QSAI01000034">
    <property type="protein sequence ID" value="RGW45888.1"/>
    <property type="molecule type" value="Genomic_DNA"/>
</dbReference>
<comment type="subcellular location">
    <subcellularLocation>
        <location evidence="1">Membrane</location>
        <topology evidence="1">Multi-pass membrane protein</topology>
    </subcellularLocation>
</comment>
<keyword evidence="3 5" id="KW-1133">Transmembrane helix</keyword>
<evidence type="ECO:0000256" key="5">
    <source>
        <dbReference type="SAM" id="Phobius"/>
    </source>
</evidence>
<name>A0A1H7M918_PHOVU</name>
<feature type="transmembrane region" description="Helical" evidence="5">
    <location>
        <begin position="67"/>
        <end position="89"/>
    </location>
</feature>
<evidence type="ECO:0000313" key="8">
    <source>
        <dbReference type="EMBL" id="RGV05669.1"/>
    </source>
</evidence>
<dbReference type="AlphaFoldDB" id="A0A1H7M918"/>
<comment type="caution">
    <text evidence="8">The sequence shown here is derived from an EMBL/GenBank/DDBJ whole genome shotgun (WGS) entry which is preliminary data.</text>
</comment>
<reference evidence="7" key="2">
    <citation type="submission" date="2022-01" db="EMBL/GenBank/DDBJ databases">
        <authorList>
            <person name="Mingchao X."/>
        </authorList>
    </citation>
    <scope>NUCLEOTIDE SEQUENCE</scope>
    <source>
        <strain evidence="7">Bv4372</strain>
    </source>
</reference>
<sequence>MNYKDLFKRVISLISSPAKAWEEIGKEEDRRKVLGAFVYPMIGLCGLSVFIGTFIGNTAGVAAFQIAMTRCCAIFVSLFGGYFLAAYAIDQLGKKLLGREDQYELNQQFVGYSMVVTFVLDIVSGLFSISILHWILQFYTIFVVFEGARTLMKVNETKLTRYTLIASVIIIVCPALIAAVFNELSVILN</sequence>
<gene>
    <name evidence="9" type="ORF">DWV70_16275</name>
    <name evidence="8" type="ORF">DWW27_16605</name>
    <name evidence="7" type="ORF">L4X52_14585</name>
</gene>
<evidence type="ECO:0000256" key="4">
    <source>
        <dbReference type="ARBA" id="ARBA00023136"/>
    </source>
</evidence>
<feature type="domain" description="Yip1" evidence="6">
    <location>
        <begin position="12"/>
        <end position="175"/>
    </location>
</feature>
<evidence type="ECO:0000256" key="2">
    <source>
        <dbReference type="ARBA" id="ARBA00022692"/>
    </source>
</evidence>
<protein>
    <submittedName>
        <fullName evidence="8">DUF1282 domain-containing protein</fullName>
    </submittedName>
    <submittedName>
        <fullName evidence="7">YIP1 family protein</fullName>
    </submittedName>
</protein>
<proteinExistence type="predicted"/>
<dbReference type="GO" id="GO:0016020">
    <property type="term" value="C:membrane"/>
    <property type="evidence" value="ECO:0007669"/>
    <property type="project" value="UniProtKB-SubCell"/>
</dbReference>
<evidence type="ECO:0000313" key="9">
    <source>
        <dbReference type="EMBL" id="RGW45888.1"/>
    </source>
</evidence>
<evidence type="ECO:0000313" key="10">
    <source>
        <dbReference type="Proteomes" id="UP000285379"/>
    </source>
</evidence>
<reference evidence="10 11" key="1">
    <citation type="submission" date="2018-08" db="EMBL/GenBank/DDBJ databases">
        <title>A genome reference for cultivated species of the human gut microbiota.</title>
        <authorList>
            <person name="Zou Y."/>
            <person name="Xue W."/>
            <person name="Luo G."/>
        </authorList>
    </citation>
    <scope>NUCLEOTIDE SEQUENCE [LARGE SCALE GENOMIC DNA]</scope>
    <source>
        <strain evidence="9 11">AF12-25</strain>
        <strain evidence="8 10">AF14-8</strain>
    </source>
</reference>
<evidence type="ECO:0000313" key="11">
    <source>
        <dbReference type="Proteomes" id="UP000285469"/>
    </source>
</evidence>
<feature type="transmembrane region" description="Helical" evidence="5">
    <location>
        <begin position="33"/>
        <end position="55"/>
    </location>
</feature>
<accession>A0A1H7M918</accession>